<dbReference type="AlphaFoldDB" id="A0AAF0BC61"/>
<organism evidence="10 11">
    <name type="scientific">Vagococcus lutrae</name>
    <dbReference type="NCBI Taxonomy" id="81947"/>
    <lineage>
        <taxon>Bacteria</taxon>
        <taxon>Bacillati</taxon>
        <taxon>Bacillota</taxon>
        <taxon>Bacilli</taxon>
        <taxon>Lactobacillales</taxon>
        <taxon>Enterococcaceae</taxon>
        <taxon>Vagococcus</taxon>
    </lineage>
</organism>
<feature type="domain" description="ABC transmembrane type-1" evidence="9">
    <location>
        <begin position="25"/>
        <end position="219"/>
    </location>
</feature>
<dbReference type="CDD" id="cd06261">
    <property type="entry name" value="TM_PBP2"/>
    <property type="match status" value="1"/>
</dbReference>
<dbReference type="FunFam" id="1.10.3720.10:FF:000002">
    <property type="entry name" value="D-methionine ABC transporter permease MetI"/>
    <property type="match status" value="1"/>
</dbReference>
<dbReference type="Gene3D" id="1.10.3720.10">
    <property type="entry name" value="MetI-like"/>
    <property type="match status" value="1"/>
</dbReference>
<dbReference type="RefSeq" id="WP_023605800.1">
    <property type="nucleotide sequence ID" value="NZ_BKBT01000001.1"/>
</dbReference>
<feature type="transmembrane region" description="Helical" evidence="8">
    <location>
        <begin position="94"/>
        <end position="116"/>
    </location>
</feature>
<evidence type="ECO:0000313" key="10">
    <source>
        <dbReference type="EMBL" id="WCG22293.1"/>
    </source>
</evidence>
<dbReference type="Pfam" id="PF00528">
    <property type="entry name" value="BPD_transp_1"/>
    <property type="match status" value="1"/>
</dbReference>
<feature type="transmembrane region" description="Helical" evidence="8">
    <location>
        <begin position="65"/>
        <end position="88"/>
    </location>
</feature>
<dbReference type="InterPro" id="IPR035906">
    <property type="entry name" value="MetI-like_sf"/>
</dbReference>
<evidence type="ECO:0000259" key="9">
    <source>
        <dbReference type="PROSITE" id="PS50928"/>
    </source>
</evidence>
<dbReference type="EMBL" id="CP116507">
    <property type="protein sequence ID" value="WCG22293.1"/>
    <property type="molecule type" value="Genomic_DNA"/>
</dbReference>
<evidence type="ECO:0000256" key="2">
    <source>
        <dbReference type="ARBA" id="ARBA00007069"/>
    </source>
</evidence>
<evidence type="ECO:0000256" key="7">
    <source>
        <dbReference type="ARBA" id="ARBA00023136"/>
    </source>
</evidence>
<evidence type="ECO:0000256" key="8">
    <source>
        <dbReference type="RuleBase" id="RU363032"/>
    </source>
</evidence>
<feature type="transmembrane region" description="Helical" evidence="8">
    <location>
        <begin position="202"/>
        <end position="223"/>
    </location>
</feature>
<evidence type="ECO:0000256" key="5">
    <source>
        <dbReference type="ARBA" id="ARBA00022692"/>
    </source>
</evidence>
<dbReference type="GO" id="GO:0005886">
    <property type="term" value="C:plasma membrane"/>
    <property type="evidence" value="ECO:0007669"/>
    <property type="project" value="UniProtKB-SubCell"/>
</dbReference>
<dbReference type="GeneID" id="72384320"/>
<dbReference type="PANTHER" id="PTHR30450">
    <property type="entry name" value="ABC TRANSPORTER PERMEASE"/>
    <property type="match status" value="1"/>
</dbReference>
<accession>A0AAF0BC61</accession>
<comment type="similarity">
    <text evidence="2">Belongs to the binding-protein-dependent transport system permease family. CysTW subfamily.</text>
</comment>
<dbReference type="PANTHER" id="PTHR30450:SF1">
    <property type="entry name" value="D-METHIONINE TRANSPORT SYSTEM PERMEASE PROTEIN METI-RELATED"/>
    <property type="match status" value="1"/>
</dbReference>
<comment type="subcellular location">
    <subcellularLocation>
        <location evidence="1 8">Cell membrane</location>
        <topology evidence="1 8">Multi-pass membrane protein</topology>
    </subcellularLocation>
</comment>
<evidence type="ECO:0000256" key="3">
    <source>
        <dbReference type="ARBA" id="ARBA00022448"/>
    </source>
</evidence>
<name>A0AAF0BC61_9ENTE</name>
<dbReference type="Proteomes" id="UP001179600">
    <property type="component" value="Chromosome"/>
</dbReference>
<dbReference type="InterPro" id="IPR000515">
    <property type="entry name" value="MetI-like"/>
</dbReference>
<evidence type="ECO:0000256" key="4">
    <source>
        <dbReference type="ARBA" id="ARBA00022475"/>
    </source>
</evidence>
<proteinExistence type="inferred from homology"/>
<dbReference type="PROSITE" id="PS50928">
    <property type="entry name" value="ABC_TM1"/>
    <property type="match status" value="1"/>
</dbReference>
<dbReference type="GO" id="GO:0048473">
    <property type="term" value="P:D-methionine transmembrane transport"/>
    <property type="evidence" value="ECO:0007669"/>
    <property type="project" value="TreeGrafter"/>
</dbReference>
<keyword evidence="5 8" id="KW-0812">Transmembrane</keyword>
<protein>
    <submittedName>
        <fullName evidence="10">ABC transporter permease</fullName>
    </submittedName>
</protein>
<sequence length="230" mass="25236">MKTSSFMETYFNFEKVKEIDFLQATKETLYMTVISMILVILIGFTIGLLLFYLNRKDTLGHKIMYQVVSIVSSVCRSIPFIILMILIIPFTKALLGTFLGTQAAIPALVISAAPFYGRMVEIALREVDQGVLEAAESMGASTVQIITKVLIPESKPALISGITVTTITMIGFTAMAGAIGAGGLGGLAYYQGYSRQNMTVTMFATILILVLVFMIQYLGDWLVKKVDKRS</sequence>
<evidence type="ECO:0000313" key="11">
    <source>
        <dbReference type="Proteomes" id="UP001179600"/>
    </source>
</evidence>
<keyword evidence="7 8" id="KW-0472">Membrane</keyword>
<evidence type="ECO:0000256" key="1">
    <source>
        <dbReference type="ARBA" id="ARBA00004651"/>
    </source>
</evidence>
<keyword evidence="6 8" id="KW-1133">Transmembrane helix</keyword>
<keyword evidence="3 8" id="KW-0813">Transport</keyword>
<keyword evidence="4" id="KW-1003">Cell membrane</keyword>
<gene>
    <name evidence="10" type="ORF">PML95_07775</name>
</gene>
<reference evidence="10" key="1">
    <citation type="submission" date="2023-01" db="EMBL/GenBank/DDBJ databases">
        <title>Oxazolidinone resistance genes in florfenicol resistant enterococci from beef cattle and veal calves at slaughter.</title>
        <authorList>
            <person name="Biggel M."/>
        </authorList>
    </citation>
    <scope>NUCLEOTIDE SEQUENCE</scope>
    <source>
        <strain evidence="10">K204-1</strain>
    </source>
</reference>
<dbReference type="SUPFAM" id="SSF161098">
    <property type="entry name" value="MetI-like"/>
    <property type="match status" value="1"/>
</dbReference>
<dbReference type="InterPro" id="IPR051322">
    <property type="entry name" value="AA_ABC_Transporter_Permease"/>
</dbReference>
<feature type="transmembrane region" description="Helical" evidence="8">
    <location>
        <begin position="29"/>
        <end position="53"/>
    </location>
</feature>
<evidence type="ECO:0000256" key="6">
    <source>
        <dbReference type="ARBA" id="ARBA00022989"/>
    </source>
</evidence>
<feature type="transmembrane region" description="Helical" evidence="8">
    <location>
        <begin position="157"/>
        <end position="190"/>
    </location>
</feature>